<dbReference type="Proteomes" id="UP000199476">
    <property type="component" value="Unassembled WGS sequence"/>
</dbReference>
<evidence type="ECO:0000256" key="1">
    <source>
        <dbReference type="ARBA" id="ARBA00001966"/>
    </source>
</evidence>
<dbReference type="InterPro" id="IPR013984">
    <property type="entry name" value="Ald_Fedxn_OxRdtase_dom2"/>
</dbReference>
<comment type="cofactor">
    <cofactor evidence="1">
        <name>[4Fe-4S] cluster</name>
        <dbReference type="ChEBI" id="CHEBI:49883"/>
    </cofactor>
</comment>
<dbReference type="Gene3D" id="1.10.569.10">
    <property type="entry name" value="Aldehyde Ferredoxin Oxidoreductase Protein, subunit A, domain 2"/>
    <property type="match status" value="1"/>
</dbReference>
<dbReference type="PANTHER" id="PTHR30038:SF0">
    <property type="entry name" value="TUNGSTEN-CONTAINING ALDEHYDE FERREDOXIN OXIDOREDUCTASE"/>
    <property type="match status" value="1"/>
</dbReference>
<gene>
    <name evidence="11" type="ORF">SAMN04488692_1301</name>
</gene>
<organism evidence="11 12">
    <name type="scientific">Halarsenatibacter silvermanii</name>
    <dbReference type="NCBI Taxonomy" id="321763"/>
    <lineage>
        <taxon>Bacteria</taxon>
        <taxon>Bacillati</taxon>
        <taxon>Bacillota</taxon>
        <taxon>Clostridia</taxon>
        <taxon>Halanaerobiales</taxon>
        <taxon>Halarsenatibacteraceae</taxon>
        <taxon>Halarsenatibacter</taxon>
    </lineage>
</organism>
<evidence type="ECO:0000256" key="8">
    <source>
        <dbReference type="ARBA" id="ARBA00049934"/>
    </source>
</evidence>
<dbReference type="GO" id="GO:0046872">
    <property type="term" value="F:metal ion binding"/>
    <property type="evidence" value="ECO:0007669"/>
    <property type="project" value="UniProtKB-KW"/>
</dbReference>
<sequence>MKLLRVNLTEMEITEEKLPEKFRRKGGRGLTSEMVLDEVDPEAHPLGKNNKLVFAPGMVTGTSAPSSGRISVGGKSPLTGGIKESNAGTPFAQSLGRSGYKAIIVEGKPEDSEARCILEITSQGAELKSADELEELETSETMEKLLESYDDHNFCLVGPAGEWKMSMAGICFNDPEYRASRYSGRGGLGAVMGSKGLKAIVLEKRIQDVELADEDLFRQGQRKLAEGLREHDVTKPGGTLNSYGTAALINVLNQAGGLPTNNFSSGEFDGAEATSGEKLAEIVNERGGEGEMGHSCHPGCVIQCSNVYPDVDGEEKVSCVEYESDWSLGANLGIDDLDQIAEMIKICNEVGVDTIEAGVTLGVAMEAGVVEFGDGEGAIELLEEIRKNSAMGRILGNGAEFAGKAYGVTQVPTVKGQGMPAYEPRAVKGIGITYMTTPMGADHTAGYTIAPEILSVGGEVDPLKAEGKAELSRAFQATTAFVDSSGYCLFTTFALLDDDNAMEGMVDTVNGVLGTDYTVEEIVEEGKEILKKEREFNLKAGFSKSDDRPPEFMREEELPPHNEIFDVPDEELDKVWDF</sequence>
<dbReference type="Gene3D" id="1.10.599.10">
    <property type="entry name" value="Aldehyde Ferredoxin Oxidoreductase Protein, subunit A, domain 3"/>
    <property type="match status" value="1"/>
</dbReference>
<dbReference type="GO" id="GO:0009055">
    <property type="term" value="F:electron transfer activity"/>
    <property type="evidence" value="ECO:0007669"/>
    <property type="project" value="InterPro"/>
</dbReference>
<dbReference type="SUPFAM" id="SSF48310">
    <property type="entry name" value="Aldehyde ferredoxin oxidoreductase, C-terminal domains"/>
    <property type="match status" value="1"/>
</dbReference>
<dbReference type="OrthoDB" id="9763894at2"/>
<dbReference type="InterPro" id="IPR051919">
    <property type="entry name" value="W-dependent_AOR"/>
</dbReference>
<dbReference type="Pfam" id="PF02730">
    <property type="entry name" value="AFOR_N"/>
    <property type="match status" value="1"/>
</dbReference>
<dbReference type="Gene3D" id="3.60.9.10">
    <property type="entry name" value="Aldehyde ferredoxin oxidoreductase, N-terminal domain"/>
    <property type="match status" value="1"/>
</dbReference>
<dbReference type="SMART" id="SM00790">
    <property type="entry name" value="AFOR_N"/>
    <property type="match status" value="1"/>
</dbReference>
<dbReference type="SUPFAM" id="SSF56228">
    <property type="entry name" value="Aldehyde ferredoxin oxidoreductase, N-terminal domain"/>
    <property type="match status" value="1"/>
</dbReference>
<name>A0A1G9SPL5_9FIRM</name>
<evidence type="ECO:0000313" key="12">
    <source>
        <dbReference type="Proteomes" id="UP000199476"/>
    </source>
</evidence>
<keyword evidence="3" id="KW-0004">4Fe-4S</keyword>
<dbReference type="EMBL" id="FNGO01000030">
    <property type="protein sequence ID" value="SDM36765.1"/>
    <property type="molecule type" value="Genomic_DNA"/>
</dbReference>
<evidence type="ECO:0000256" key="4">
    <source>
        <dbReference type="ARBA" id="ARBA00022723"/>
    </source>
</evidence>
<keyword evidence="12" id="KW-1185">Reference proteome</keyword>
<accession>A0A1G9SPL5</accession>
<dbReference type="GO" id="GO:0016625">
    <property type="term" value="F:oxidoreductase activity, acting on the aldehyde or oxo group of donors, iron-sulfur protein as acceptor"/>
    <property type="evidence" value="ECO:0007669"/>
    <property type="project" value="InterPro"/>
</dbReference>
<dbReference type="RefSeq" id="WP_089761956.1">
    <property type="nucleotide sequence ID" value="NZ_FNGO01000030.1"/>
</dbReference>
<comment type="cofactor">
    <cofactor evidence="8">
        <name>tungstopterin</name>
        <dbReference type="ChEBI" id="CHEBI:30402"/>
    </cofactor>
</comment>
<dbReference type="AlphaFoldDB" id="A0A1G9SPL5"/>
<evidence type="ECO:0000256" key="5">
    <source>
        <dbReference type="ARBA" id="ARBA00023002"/>
    </source>
</evidence>
<dbReference type="InterPro" id="IPR036021">
    <property type="entry name" value="Tungsten_al_ferr_oxy-like_C"/>
</dbReference>
<keyword evidence="6" id="KW-0408">Iron</keyword>
<comment type="similarity">
    <text evidence="2">Belongs to the AOR/FOR family.</text>
</comment>
<dbReference type="PANTHER" id="PTHR30038">
    <property type="entry name" value="ALDEHYDE FERREDOXIN OXIDOREDUCTASE"/>
    <property type="match status" value="1"/>
</dbReference>
<feature type="domain" description="Aldehyde ferredoxin oxidoreductase N-terminal" evidence="10">
    <location>
        <begin position="1"/>
        <end position="206"/>
    </location>
</feature>
<evidence type="ECO:0000256" key="6">
    <source>
        <dbReference type="ARBA" id="ARBA00023004"/>
    </source>
</evidence>
<reference evidence="11 12" key="1">
    <citation type="submission" date="2016-10" db="EMBL/GenBank/DDBJ databases">
        <authorList>
            <person name="de Groot N.N."/>
        </authorList>
    </citation>
    <scope>NUCLEOTIDE SEQUENCE [LARGE SCALE GENOMIC DNA]</scope>
    <source>
        <strain evidence="11 12">SLAS-1</strain>
    </source>
</reference>
<evidence type="ECO:0000313" key="11">
    <source>
        <dbReference type="EMBL" id="SDM36765.1"/>
    </source>
</evidence>
<protein>
    <submittedName>
        <fullName evidence="11">Aldehyde:ferredoxin oxidoreductase</fullName>
    </submittedName>
</protein>
<dbReference type="InterPro" id="IPR013983">
    <property type="entry name" value="Ald_Fedxn_OxRdtase_N"/>
</dbReference>
<evidence type="ECO:0000256" key="2">
    <source>
        <dbReference type="ARBA" id="ARBA00011032"/>
    </source>
</evidence>
<dbReference type="GO" id="GO:0051539">
    <property type="term" value="F:4 iron, 4 sulfur cluster binding"/>
    <property type="evidence" value="ECO:0007669"/>
    <property type="project" value="UniProtKB-KW"/>
</dbReference>
<dbReference type="InterPro" id="IPR001203">
    <property type="entry name" value="OxRdtase_Ald_Fedxn_C"/>
</dbReference>
<dbReference type="InterPro" id="IPR013985">
    <property type="entry name" value="Ald_Fedxn_OxRdtase_dom3"/>
</dbReference>
<evidence type="ECO:0000256" key="3">
    <source>
        <dbReference type="ARBA" id="ARBA00022485"/>
    </source>
</evidence>
<feature type="compositionally biased region" description="Basic and acidic residues" evidence="9">
    <location>
        <begin position="544"/>
        <end position="560"/>
    </location>
</feature>
<keyword evidence="5" id="KW-0560">Oxidoreductase</keyword>
<keyword evidence="7" id="KW-0411">Iron-sulfur</keyword>
<feature type="region of interest" description="Disordered" evidence="9">
    <location>
        <begin position="541"/>
        <end position="560"/>
    </location>
</feature>
<evidence type="ECO:0000259" key="10">
    <source>
        <dbReference type="SMART" id="SM00790"/>
    </source>
</evidence>
<proteinExistence type="inferred from homology"/>
<evidence type="ECO:0000256" key="7">
    <source>
        <dbReference type="ARBA" id="ARBA00023014"/>
    </source>
</evidence>
<evidence type="ECO:0000256" key="9">
    <source>
        <dbReference type="SAM" id="MobiDB-lite"/>
    </source>
</evidence>
<dbReference type="STRING" id="321763.SAMN04488692_1301"/>
<dbReference type="Pfam" id="PF01314">
    <property type="entry name" value="AFOR_C"/>
    <property type="match status" value="1"/>
</dbReference>
<dbReference type="InterPro" id="IPR036503">
    <property type="entry name" value="Ald_Fedxn_OxRdtase_N_sf"/>
</dbReference>
<keyword evidence="4" id="KW-0479">Metal-binding</keyword>